<evidence type="ECO:0000259" key="1">
    <source>
        <dbReference type="Pfam" id="PF18859"/>
    </source>
</evidence>
<name>A0A645G1M5_9ZZZZ</name>
<protein>
    <recommendedName>
        <fullName evidence="1">Actinobacteria/chloroflexi VLRF1 release factor domain-containing protein</fullName>
    </recommendedName>
</protein>
<dbReference type="SUPFAM" id="SSF53137">
    <property type="entry name" value="Translational machinery components"/>
    <property type="match status" value="1"/>
</dbReference>
<evidence type="ECO:0000313" key="2">
    <source>
        <dbReference type="EMBL" id="MPN20737.1"/>
    </source>
</evidence>
<dbReference type="AlphaFoldDB" id="A0A645G1M5"/>
<sequence length="230" mass="24680">MSMDFPTARRVSVATGRLPGWIERFESRHGTVTSTILPGAIFLQAADGARACLINRWEPLDPATSLPDALTQLVRPRRVAVLLVRKAASAVGVADGDELIVHRTSRHYVQSRTKAGGWSQQRYARRRANQTRFAYQQAADDAAEVLLPRLDGCEALITGGDKTAVADVLADPRLSGLARLPHGVPLLAVPDARLNVLAEAVRQARSIPIDLDATAIADAGPDRPAADSAE</sequence>
<gene>
    <name evidence="2" type="ORF">SDC9_168116</name>
</gene>
<proteinExistence type="predicted"/>
<accession>A0A645G1M5</accession>
<dbReference type="InterPro" id="IPR042226">
    <property type="entry name" value="eFR1_2_sf"/>
</dbReference>
<feature type="domain" description="Actinobacteria/chloroflexi VLRF1 release factor" evidence="1">
    <location>
        <begin position="77"/>
        <end position="208"/>
    </location>
</feature>
<dbReference type="Pfam" id="PF18859">
    <property type="entry name" value="acVLRF1"/>
    <property type="match status" value="1"/>
</dbReference>
<organism evidence="2">
    <name type="scientific">bioreactor metagenome</name>
    <dbReference type="NCBI Taxonomy" id="1076179"/>
    <lineage>
        <taxon>unclassified sequences</taxon>
        <taxon>metagenomes</taxon>
        <taxon>ecological metagenomes</taxon>
    </lineage>
</organism>
<dbReference type="NCBIfam" id="NF041024">
    <property type="entry name" value="acVLRF1_NCBI"/>
    <property type="match status" value="1"/>
</dbReference>
<dbReference type="Gene3D" id="3.30.420.60">
    <property type="entry name" value="eRF1 domain 2"/>
    <property type="match status" value="1"/>
</dbReference>
<comment type="caution">
    <text evidence="2">The sequence shown here is derived from an EMBL/GenBank/DDBJ whole genome shotgun (WGS) entry which is preliminary data.</text>
</comment>
<dbReference type="InterPro" id="IPR040783">
    <property type="entry name" value="VLRF1"/>
</dbReference>
<dbReference type="EMBL" id="VSSQ01068570">
    <property type="protein sequence ID" value="MPN20737.1"/>
    <property type="molecule type" value="Genomic_DNA"/>
</dbReference>
<reference evidence="2" key="1">
    <citation type="submission" date="2019-08" db="EMBL/GenBank/DDBJ databases">
        <authorList>
            <person name="Kucharzyk K."/>
            <person name="Murdoch R.W."/>
            <person name="Higgins S."/>
            <person name="Loffler F."/>
        </authorList>
    </citation>
    <scope>NUCLEOTIDE SEQUENCE</scope>
</reference>